<gene>
    <name evidence="2" type="ORF">H4N64_12110</name>
</gene>
<accession>A0A7X1J341</accession>
<organism evidence="2 3">
    <name type="scientific">Streptomyces cupreus</name>
    <dbReference type="NCBI Taxonomy" id="2759956"/>
    <lineage>
        <taxon>Bacteria</taxon>
        <taxon>Bacillati</taxon>
        <taxon>Actinomycetota</taxon>
        <taxon>Actinomycetes</taxon>
        <taxon>Kitasatosporales</taxon>
        <taxon>Streptomycetaceae</taxon>
        <taxon>Streptomyces</taxon>
    </lineage>
</organism>
<dbReference type="CDD" id="cd00093">
    <property type="entry name" value="HTH_XRE"/>
    <property type="match status" value="1"/>
</dbReference>
<dbReference type="SMART" id="SM00530">
    <property type="entry name" value="HTH_XRE"/>
    <property type="match status" value="1"/>
</dbReference>
<comment type="caution">
    <text evidence="2">The sequence shown here is derived from an EMBL/GenBank/DDBJ whole genome shotgun (WGS) entry which is preliminary data.</text>
</comment>
<dbReference type="GO" id="GO:0003677">
    <property type="term" value="F:DNA binding"/>
    <property type="evidence" value="ECO:0007669"/>
    <property type="project" value="InterPro"/>
</dbReference>
<protein>
    <submittedName>
        <fullName evidence="2">Helix-turn-helix transcriptional regulator</fullName>
    </submittedName>
</protein>
<dbReference type="PROSITE" id="PS50943">
    <property type="entry name" value="HTH_CROC1"/>
    <property type="match status" value="1"/>
</dbReference>
<dbReference type="Gene3D" id="1.10.260.40">
    <property type="entry name" value="lambda repressor-like DNA-binding domains"/>
    <property type="match status" value="1"/>
</dbReference>
<keyword evidence="3" id="KW-1185">Reference proteome</keyword>
<dbReference type="AlphaFoldDB" id="A0A7X1J341"/>
<evidence type="ECO:0000313" key="3">
    <source>
        <dbReference type="Proteomes" id="UP000584670"/>
    </source>
</evidence>
<evidence type="ECO:0000259" key="1">
    <source>
        <dbReference type="PROSITE" id="PS50943"/>
    </source>
</evidence>
<feature type="domain" description="HTH cro/C1-type" evidence="1">
    <location>
        <begin position="29"/>
        <end position="62"/>
    </location>
</feature>
<dbReference type="SUPFAM" id="SSF47413">
    <property type="entry name" value="lambda repressor-like DNA-binding domains"/>
    <property type="match status" value="1"/>
</dbReference>
<reference evidence="2 3" key="1">
    <citation type="submission" date="2020-08" db="EMBL/GenBank/DDBJ databases">
        <title>Streptomyces sp. PSKA01 genome sequencing and assembly.</title>
        <authorList>
            <person name="Mandal S."/>
            <person name="Maiti P.K."/>
            <person name="Das P."/>
        </authorList>
    </citation>
    <scope>NUCLEOTIDE SEQUENCE [LARGE SCALE GENOMIC DNA]</scope>
    <source>
        <strain evidence="2 3">PSKA01</strain>
    </source>
</reference>
<name>A0A7X1J341_9ACTN</name>
<dbReference type="Pfam" id="PF01381">
    <property type="entry name" value="HTH_3"/>
    <property type="match status" value="1"/>
</dbReference>
<dbReference type="InterPro" id="IPR010982">
    <property type="entry name" value="Lambda_DNA-bd_dom_sf"/>
</dbReference>
<dbReference type="RefSeq" id="WP_186282345.1">
    <property type="nucleotide sequence ID" value="NZ_JACMSF010000010.1"/>
</dbReference>
<evidence type="ECO:0000313" key="2">
    <source>
        <dbReference type="EMBL" id="MBC2902342.1"/>
    </source>
</evidence>
<dbReference type="InterPro" id="IPR001387">
    <property type="entry name" value="Cro/C1-type_HTH"/>
</dbReference>
<sequence>MPSSSGETLTGSRGSASRPRVGVITGYVFRVIREQLGLTQEAIAEQLNVSPDTVAGWESGRRPLTAIPVGQMLVLRHRLMQLGTAPTLLQALERAMEADVLLTSALDEETPVAESPLGAWVMQRDLVAVLAWPLNRVPPQAVVDLPVPPRPRRGPVPPAPELAINDRRRFFQRMRHTAEQARGEDQFLLRRQALYLSGYDDQADTAEWLAHQQATERPSGWLIDWLNSRSVAAVAARQGDRDRMSYFIDSELVDDDVGEAANLNYWAYWVGENTHLQLSDDFMASRTPGPWPGDKLLLHLTHGLAPQHGYVDLNIHSLWSLLAIRPNLLKSGAASRALRDRLPVMLDSPGLTARARRELESITYAIRLAEA</sequence>
<dbReference type="EMBL" id="JACMSF010000010">
    <property type="protein sequence ID" value="MBC2902342.1"/>
    <property type="molecule type" value="Genomic_DNA"/>
</dbReference>
<proteinExistence type="predicted"/>
<dbReference type="Proteomes" id="UP000584670">
    <property type="component" value="Unassembled WGS sequence"/>
</dbReference>